<proteinExistence type="predicted"/>
<reference evidence="5 6" key="1">
    <citation type="submission" date="2019-07" db="EMBL/GenBank/DDBJ databases">
        <title>New species of Amycolatopsis and Streptomyces.</title>
        <authorList>
            <person name="Duangmal K."/>
            <person name="Teo W.F.A."/>
            <person name="Lipun K."/>
        </authorList>
    </citation>
    <scope>NUCLEOTIDE SEQUENCE [LARGE SCALE GENOMIC DNA]</scope>
    <source>
        <strain evidence="5 6">NBRC 109810</strain>
    </source>
</reference>
<dbReference type="InterPro" id="IPR018060">
    <property type="entry name" value="HTH_AraC"/>
</dbReference>
<comment type="caution">
    <text evidence="5">The sequence shown here is derived from an EMBL/GenBank/DDBJ whole genome shotgun (WGS) entry which is preliminary data.</text>
</comment>
<keyword evidence="2" id="KW-0238">DNA-binding</keyword>
<name>A0A5N8VIL7_9ACTN</name>
<keyword evidence="6" id="KW-1185">Reference proteome</keyword>
<accession>A0A5N8VIL7</accession>
<dbReference type="PANTHER" id="PTHR46796">
    <property type="entry name" value="HTH-TYPE TRANSCRIPTIONAL ACTIVATOR RHAS-RELATED"/>
    <property type="match status" value="1"/>
</dbReference>
<dbReference type="Gene3D" id="1.10.10.60">
    <property type="entry name" value="Homeodomain-like"/>
    <property type="match status" value="1"/>
</dbReference>
<keyword evidence="3" id="KW-0804">Transcription</keyword>
<dbReference type="PANTHER" id="PTHR46796:SF15">
    <property type="entry name" value="BLL1074 PROTEIN"/>
    <property type="match status" value="1"/>
</dbReference>
<dbReference type="PROSITE" id="PS01124">
    <property type="entry name" value="HTH_ARAC_FAMILY_2"/>
    <property type="match status" value="1"/>
</dbReference>
<dbReference type="GO" id="GO:0003700">
    <property type="term" value="F:DNA-binding transcription factor activity"/>
    <property type="evidence" value="ECO:0007669"/>
    <property type="project" value="InterPro"/>
</dbReference>
<dbReference type="RefSeq" id="WP_162469095.1">
    <property type="nucleotide sequence ID" value="NZ_JBHJTU010000001.1"/>
</dbReference>
<evidence type="ECO:0000256" key="1">
    <source>
        <dbReference type="ARBA" id="ARBA00023015"/>
    </source>
</evidence>
<dbReference type="SMART" id="SM00342">
    <property type="entry name" value="HTH_ARAC"/>
    <property type="match status" value="1"/>
</dbReference>
<dbReference type="AlphaFoldDB" id="A0A5N8VIL7"/>
<evidence type="ECO:0000256" key="3">
    <source>
        <dbReference type="ARBA" id="ARBA00023163"/>
    </source>
</evidence>
<dbReference type="Proteomes" id="UP000325849">
    <property type="component" value="Unassembled WGS sequence"/>
</dbReference>
<dbReference type="Pfam" id="PF12833">
    <property type="entry name" value="HTH_18"/>
    <property type="match status" value="1"/>
</dbReference>
<sequence>MSHALAEQSLTVPGALRPWITDIVAVSVAGALPEAFTHVPETATHLVVRAEGDARRDTLVVGPRTRASYHVDADKRVTSCVRLRLAPGAARALLGVPARDLVGRVAPLGGLPTPTARRLAGVLGDPETGELVPRLAEVLRGRLAPHVDPSRDRVLRAAVDALSTRRDRLPAHVRDVARDLAVSERQLRNLFADGVGVSPKHFARIHRLRHVLAHAATAPWAQLASDSGYYDQSHLTADFRTLMGVPPTAFFTGRLPEARPCQAVRGL</sequence>
<evidence type="ECO:0000313" key="6">
    <source>
        <dbReference type="Proteomes" id="UP000325849"/>
    </source>
</evidence>
<evidence type="ECO:0000256" key="2">
    <source>
        <dbReference type="ARBA" id="ARBA00023125"/>
    </source>
</evidence>
<organism evidence="5 6">
    <name type="scientific">Streptomyces adustus</name>
    <dbReference type="NCBI Taxonomy" id="1609272"/>
    <lineage>
        <taxon>Bacteria</taxon>
        <taxon>Bacillati</taxon>
        <taxon>Actinomycetota</taxon>
        <taxon>Actinomycetes</taxon>
        <taxon>Kitasatosporales</taxon>
        <taxon>Streptomycetaceae</taxon>
        <taxon>Streptomyces</taxon>
    </lineage>
</organism>
<dbReference type="EMBL" id="VJZD01000117">
    <property type="protein sequence ID" value="MPY34542.1"/>
    <property type="molecule type" value="Genomic_DNA"/>
</dbReference>
<evidence type="ECO:0000313" key="5">
    <source>
        <dbReference type="EMBL" id="MPY34542.1"/>
    </source>
</evidence>
<evidence type="ECO:0000259" key="4">
    <source>
        <dbReference type="PROSITE" id="PS01124"/>
    </source>
</evidence>
<dbReference type="GO" id="GO:0043565">
    <property type="term" value="F:sequence-specific DNA binding"/>
    <property type="evidence" value="ECO:0007669"/>
    <property type="project" value="InterPro"/>
</dbReference>
<protein>
    <submittedName>
        <fullName evidence="5">AraC family transcriptional regulator</fullName>
    </submittedName>
</protein>
<dbReference type="InterPro" id="IPR050204">
    <property type="entry name" value="AraC_XylS_family_regulators"/>
</dbReference>
<keyword evidence="1" id="KW-0805">Transcription regulation</keyword>
<feature type="domain" description="HTH araC/xylS-type" evidence="4">
    <location>
        <begin position="152"/>
        <end position="253"/>
    </location>
</feature>
<gene>
    <name evidence="5" type="ORF">FNH09_25855</name>
</gene>